<reference evidence="2" key="1">
    <citation type="journal article" date="2020" name="Fungal Divers.">
        <title>Resolving the Mortierellaceae phylogeny through synthesis of multi-gene phylogenetics and phylogenomics.</title>
        <authorList>
            <person name="Vandepol N."/>
            <person name="Liber J."/>
            <person name="Desiro A."/>
            <person name="Na H."/>
            <person name="Kennedy M."/>
            <person name="Barry K."/>
            <person name="Grigoriev I.V."/>
            <person name="Miller A.N."/>
            <person name="O'Donnell K."/>
            <person name="Stajich J.E."/>
            <person name="Bonito G."/>
        </authorList>
    </citation>
    <scope>NUCLEOTIDE SEQUENCE</scope>
    <source>
        <strain evidence="2">NRRL 28262</strain>
    </source>
</reference>
<dbReference type="EMBL" id="JAAAIL010000091">
    <property type="protein sequence ID" value="KAG0279979.1"/>
    <property type="molecule type" value="Genomic_DNA"/>
</dbReference>
<proteinExistence type="predicted"/>
<feature type="region of interest" description="Disordered" evidence="1">
    <location>
        <begin position="125"/>
        <end position="169"/>
    </location>
</feature>
<evidence type="ECO:0000313" key="3">
    <source>
        <dbReference type="Proteomes" id="UP001194580"/>
    </source>
</evidence>
<protein>
    <submittedName>
        <fullName evidence="2">Uncharacterized protein</fullName>
    </submittedName>
</protein>
<gene>
    <name evidence="2" type="ORF">BGZ95_011723</name>
</gene>
<feature type="compositionally biased region" description="Polar residues" evidence="1">
    <location>
        <begin position="142"/>
        <end position="169"/>
    </location>
</feature>
<name>A0AAD4HA46_9FUNG</name>
<evidence type="ECO:0000313" key="2">
    <source>
        <dbReference type="EMBL" id="KAG0279979.1"/>
    </source>
</evidence>
<dbReference type="AlphaFoldDB" id="A0AAD4HA46"/>
<accession>A0AAD4HA46</accession>
<comment type="caution">
    <text evidence="2">The sequence shown here is derived from an EMBL/GenBank/DDBJ whole genome shotgun (WGS) entry which is preliminary data.</text>
</comment>
<dbReference type="Proteomes" id="UP001194580">
    <property type="component" value="Unassembled WGS sequence"/>
</dbReference>
<organism evidence="2 3">
    <name type="scientific">Linnemannia exigua</name>
    <dbReference type="NCBI Taxonomy" id="604196"/>
    <lineage>
        <taxon>Eukaryota</taxon>
        <taxon>Fungi</taxon>
        <taxon>Fungi incertae sedis</taxon>
        <taxon>Mucoromycota</taxon>
        <taxon>Mortierellomycotina</taxon>
        <taxon>Mortierellomycetes</taxon>
        <taxon>Mortierellales</taxon>
        <taxon>Mortierellaceae</taxon>
        <taxon>Linnemannia</taxon>
    </lineage>
</organism>
<evidence type="ECO:0000256" key="1">
    <source>
        <dbReference type="SAM" id="MobiDB-lite"/>
    </source>
</evidence>
<sequence length="200" mass="23007">MSVSLKGRRFTLEDFKVFSPDDLSPVAFFSWTEGSSKDKEILHLAYVSLYTQAKKSPVPEIRKTGLEMERMWKSRKTTVDSYWETQSLKKLRSKNVIAAARNSSSLQIAVGKQQLKDALRELQDSQQQQTVDDPQAQDRQVENSQKVSASTQQQQTHEQPPLSSEQRPGTLTMELLGNELSFDRHRRKNLAFHYRLPLPQ</sequence>
<keyword evidence="3" id="KW-1185">Reference proteome</keyword>
<feature type="compositionally biased region" description="Low complexity" evidence="1">
    <location>
        <begin position="125"/>
        <end position="138"/>
    </location>
</feature>